<comment type="caution">
    <text evidence="7">The sequence shown here is derived from an EMBL/GenBank/DDBJ whole genome shotgun (WGS) entry which is preliminary data.</text>
</comment>
<dbReference type="SUPFAM" id="SSF50022">
    <property type="entry name" value="ISP domain"/>
    <property type="match status" value="1"/>
</dbReference>
<dbReference type="InterPro" id="IPR036922">
    <property type="entry name" value="Rieske_2Fe-2S_sf"/>
</dbReference>
<accession>A0A7Y0BNW6</accession>
<dbReference type="Gene3D" id="2.102.10.10">
    <property type="entry name" value="Rieske [2Fe-2S] iron-sulphur domain"/>
    <property type="match status" value="1"/>
</dbReference>
<dbReference type="PANTHER" id="PTHR21266:SF60">
    <property type="entry name" value="3-KETOSTEROID-9-ALPHA-MONOOXYGENASE, OXYGENASE COMPONENT"/>
    <property type="match status" value="1"/>
</dbReference>
<protein>
    <submittedName>
        <fullName evidence="7">Rieske 2Fe-2S domain-containing protein</fullName>
    </submittedName>
</protein>
<dbReference type="Proteomes" id="UP000583556">
    <property type="component" value="Unassembled WGS sequence"/>
</dbReference>
<feature type="domain" description="Rieske" evidence="6">
    <location>
        <begin position="9"/>
        <end position="111"/>
    </location>
</feature>
<dbReference type="InterPro" id="IPR017941">
    <property type="entry name" value="Rieske_2Fe-2S"/>
</dbReference>
<dbReference type="InterPro" id="IPR050584">
    <property type="entry name" value="Cholesterol_7-desaturase"/>
</dbReference>
<keyword evidence="2" id="KW-0479">Metal-binding</keyword>
<evidence type="ECO:0000313" key="7">
    <source>
        <dbReference type="EMBL" id="NML93673.1"/>
    </source>
</evidence>
<keyword evidence="5" id="KW-0411">Iron-sulfur</keyword>
<dbReference type="PANTHER" id="PTHR21266">
    <property type="entry name" value="IRON-SULFUR DOMAIN CONTAINING PROTEIN"/>
    <property type="match status" value="1"/>
</dbReference>
<evidence type="ECO:0000256" key="4">
    <source>
        <dbReference type="ARBA" id="ARBA00023004"/>
    </source>
</evidence>
<evidence type="ECO:0000256" key="1">
    <source>
        <dbReference type="ARBA" id="ARBA00022714"/>
    </source>
</evidence>
<keyword evidence="3" id="KW-0560">Oxidoreductase</keyword>
<dbReference type="AlphaFoldDB" id="A0A7Y0BNW6"/>
<gene>
    <name evidence="7" type="ORF">HHL27_08340</name>
</gene>
<sequence>MSAFVRNAWYMAAWSQEVPNDGFLPRTLLGEPWLILKASDGAHVMMADRCPHRFVPLSRGRRVGDAVACGYHGLTFGTDGACVFNPFGREVPPEARVRTLPLIERHGGLWFWPGDAEKADPATIPDFAFIDDEHDARDWLVMDVGYELISDNLLDLSHAEFLHVETFGVNGSLFECGKQTVETDETGAIWNKWDMDSSRAPAWTVPMLGEGARVDQWLHIRWHAPASLALFIGLAHEGTGRTQPVVPPMANPHILTPKNETETHYFFTRGHGAEAEAMARKVFLEEDEPMIRAQQAAMAGQDFWALRPVILPSDAAAIRARRKLMQMRREEAAPDAA</sequence>
<dbReference type="Pfam" id="PF00355">
    <property type="entry name" value="Rieske"/>
    <property type="match status" value="1"/>
</dbReference>
<proteinExistence type="predicted"/>
<evidence type="ECO:0000256" key="5">
    <source>
        <dbReference type="ARBA" id="ARBA00023014"/>
    </source>
</evidence>
<dbReference type="GO" id="GO:0051537">
    <property type="term" value="F:2 iron, 2 sulfur cluster binding"/>
    <property type="evidence" value="ECO:0007669"/>
    <property type="project" value="UniProtKB-KW"/>
</dbReference>
<dbReference type="SUPFAM" id="SSF55961">
    <property type="entry name" value="Bet v1-like"/>
    <property type="match status" value="1"/>
</dbReference>
<dbReference type="PROSITE" id="PS51296">
    <property type="entry name" value="RIESKE"/>
    <property type="match status" value="1"/>
</dbReference>
<dbReference type="GO" id="GO:0046872">
    <property type="term" value="F:metal ion binding"/>
    <property type="evidence" value="ECO:0007669"/>
    <property type="project" value="UniProtKB-KW"/>
</dbReference>
<reference evidence="7 8" key="1">
    <citation type="submission" date="2020-04" db="EMBL/GenBank/DDBJ databases">
        <title>Novosphingobium sp. TW-4 isolated from soil.</title>
        <authorList>
            <person name="Dahal R.H."/>
            <person name="Chaudhary D.K."/>
        </authorList>
    </citation>
    <scope>NUCLEOTIDE SEQUENCE [LARGE SCALE GENOMIC DNA]</scope>
    <source>
        <strain evidence="7 8">TW-4</strain>
    </source>
</reference>
<name>A0A7Y0BNW6_9SPHN</name>
<keyword evidence="4" id="KW-0408">Iron</keyword>
<keyword evidence="8" id="KW-1185">Reference proteome</keyword>
<evidence type="ECO:0000259" key="6">
    <source>
        <dbReference type="PROSITE" id="PS51296"/>
    </source>
</evidence>
<dbReference type="GO" id="GO:0016491">
    <property type="term" value="F:oxidoreductase activity"/>
    <property type="evidence" value="ECO:0007669"/>
    <property type="project" value="UniProtKB-KW"/>
</dbReference>
<dbReference type="Gene3D" id="3.90.380.10">
    <property type="entry name" value="Naphthalene 1,2-dioxygenase Alpha Subunit, Chain A, domain 1"/>
    <property type="match status" value="1"/>
</dbReference>
<evidence type="ECO:0000256" key="3">
    <source>
        <dbReference type="ARBA" id="ARBA00023002"/>
    </source>
</evidence>
<dbReference type="InterPro" id="IPR044043">
    <property type="entry name" value="VanA_C_cat"/>
</dbReference>
<evidence type="ECO:0000313" key="8">
    <source>
        <dbReference type="Proteomes" id="UP000583556"/>
    </source>
</evidence>
<dbReference type="EMBL" id="JABBGM010000003">
    <property type="protein sequence ID" value="NML93673.1"/>
    <property type="molecule type" value="Genomic_DNA"/>
</dbReference>
<organism evidence="7 8">
    <name type="scientific">Novosphingobium olei</name>
    <dbReference type="NCBI Taxonomy" id="2728851"/>
    <lineage>
        <taxon>Bacteria</taxon>
        <taxon>Pseudomonadati</taxon>
        <taxon>Pseudomonadota</taxon>
        <taxon>Alphaproteobacteria</taxon>
        <taxon>Sphingomonadales</taxon>
        <taxon>Sphingomonadaceae</taxon>
        <taxon>Novosphingobium</taxon>
    </lineage>
</organism>
<dbReference type="RefSeq" id="WP_169492946.1">
    <property type="nucleotide sequence ID" value="NZ_JABBGM010000003.1"/>
</dbReference>
<dbReference type="Pfam" id="PF19112">
    <property type="entry name" value="VanA_C"/>
    <property type="match status" value="1"/>
</dbReference>
<keyword evidence="1" id="KW-0001">2Fe-2S</keyword>
<evidence type="ECO:0000256" key="2">
    <source>
        <dbReference type="ARBA" id="ARBA00022723"/>
    </source>
</evidence>